<keyword evidence="1" id="KW-0378">Hydrolase</keyword>
<dbReference type="STRING" id="1855912.LuPra_02287"/>
<name>A0A143PKX6_LUTPR</name>
<dbReference type="KEGG" id="abac:LuPra_02287"/>
<evidence type="ECO:0000313" key="4">
    <source>
        <dbReference type="Proteomes" id="UP000076079"/>
    </source>
</evidence>
<accession>A0A143PKX6</accession>
<proteinExistence type="predicted"/>
<reference evidence="3 4" key="1">
    <citation type="journal article" date="2016" name="Genome Announc.">
        <title>First Complete Genome Sequence of a Subdivision 6 Acidobacterium Strain.</title>
        <authorList>
            <person name="Huang S."/>
            <person name="Vieira S."/>
            <person name="Bunk B."/>
            <person name="Riedel T."/>
            <person name="Sproer C."/>
            <person name="Overmann J."/>
        </authorList>
    </citation>
    <scope>NUCLEOTIDE SEQUENCE [LARGE SCALE GENOMIC DNA]</scope>
    <source>
        <strain evidence="4">DSM 100886 HEG_-6_39</strain>
    </source>
</reference>
<dbReference type="Proteomes" id="UP000076079">
    <property type="component" value="Chromosome"/>
</dbReference>
<evidence type="ECO:0000256" key="1">
    <source>
        <dbReference type="ARBA" id="ARBA00022801"/>
    </source>
</evidence>
<dbReference type="Pfam" id="PF04203">
    <property type="entry name" value="Sortase"/>
    <property type="match status" value="1"/>
</dbReference>
<dbReference type="NCBIfam" id="TIGR01076">
    <property type="entry name" value="sortase_fam"/>
    <property type="match status" value="1"/>
</dbReference>
<dbReference type="CDD" id="cd05828">
    <property type="entry name" value="Sortase_D_1"/>
    <property type="match status" value="1"/>
</dbReference>
<dbReference type="InterPro" id="IPR041999">
    <property type="entry name" value="Sortase_D_1"/>
</dbReference>
<dbReference type="OrthoDB" id="165822at2"/>
<evidence type="ECO:0000313" key="3">
    <source>
        <dbReference type="EMBL" id="AMY09076.1"/>
    </source>
</evidence>
<keyword evidence="4" id="KW-1185">Reference proteome</keyword>
<keyword evidence="2" id="KW-1133">Transmembrane helix</keyword>
<dbReference type="AlphaFoldDB" id="A0A143PKX6"/>
<organism evidence="3 4">
    <name type="scientific">Luteitalea pratensis</name>
    <dbReference type="NCBI Taxonomy" id="1855912"/>
    <lineage>
        <taxon>Bacteria</taxon>
        <taxon>Pseudomonadati</taxon>
        <taxon>Acidobacteriota</taxon>
        <taxon>Vicinamibacteria</taxon>
        <taxon>Vicinamibacterales</taxon>
        <taxon>Vicinamibacteraceae</taxon>
        <taxon>Luteitalea</taxon>
    </lineage>
</organism>
<evidence type="ECO:0000256" key="2">
    <source>
        <dbReference type="SAM" id="Phobius"/>
    </source>
</evidence>
<dbReference type="GO" id="GO:0016787">
    <property type="term" value="F:hydrolase activity"/>
    <property type="evidence" value="ECO:0007669"/>
    <property type="project" value="UniProtKB-KW"/>
</dbReference>
<sequence length="221" mass="23993">MASPVEDPHPVTDAAPRTRRSFAAAEPAAWLIGVACVVTFGVLHVDRVLGARYEVARFAALQAREPLTTSTPDLTLWEPKRIAAWRSALRTPGPASIGVLRIPKFGLEVPVLPGTDEVTLDRGVGHIDDTAVPGTDGNIGIAGHRDGFFRGLKDIGVGDVIELETHHGKEVYRVQRTWVVSPDDVSVLDATPTRSLTLVTCYPFYFVGPAPERFIVRAERP</sequence>
<dbReference type="RefSeq" id="WP_110170857.1">
    <property type="nucleotide sequence ID" value="NZ_CP015136.1"/>
</dbReference>
<dbReference type="Gene3D" id="2.40.260.10">
    <property type="entry name" value="Sortase"/>
    <property type="match status" value="1"/>
</dbReference>
<keyword evidence="2" id="KW-0472">Membrane</keyword>
<protein>
    <submittedName>
        <fullName evidence="3">Sortase</fullName>
    </submittedName>
</protein>
<dbReference type="InterPro" id="IPR023365">
    <property type="entry name" value="Sortase_dom-sf"/>
</dbReference>
<dbReference type="EMBL" id="CP015136">
    <property type="protein sequence ID" value="AMY09076.1"/>
    <property type="molecule type" value="Genomic_DNA"/>
</dbReference>
<dbReference type="SUPFAM" id="SSF63817">
    <property type="entry name" value="Sortase"/>
    <property type="match status" value="1"/>
</dbReference>
<dbReference type="InterPro" id="IPR005754">
    <property type="entry name" value="Sortase"/>
</dbReference>
<reference evidence="4" key="2">
    <citation type="submission" date="2016-04" db="EMBL/GenBank/DDBJ databases">
        <title>First Complete Genome Sequence of a Subdivision 6 Acidobacterium.</title>
        <authorList>
            <person name="Huang S."/>
            <person name="Vieira S."/>
            <person name="Bunk B."/>
            <person name="Riedel T."/>
            <person name="Sproeer C."/>
            <person name="Overmann J."/>
        </authorList>
    </citation>
    <scope>NUCLEOTIDE SEQUENCE [LARGE SCALE GENOMIC DNA]</scope>
    <source>
        <strain evidence="4">DSM 100886 HEG_-6_39</strain>
    </source>
</reference>
<feature type="transmembrane region" description="Helical" evidence="2">
    <location>
        <begin position="28"/>
        <end position="45"/>
    </location>
</feature>
<keyword evidence="2" id="KW-0812">Transmembrane</keyword>
<gene>
    <name evidence="3" type="ORF">LuPra_02287</name>
</gene>